<sequence length="193" mass="20331">MSSRKSPPSPIESSSSNKIQNQNRNRSRPPSRTPSHAHSHSQTSAQGGSDDEIPTSTLRARNVTGTSMREFPPSPSTPRAGGREGSGEGREGRDGREGGGVAGGNGGGVGNWRLPGVKGTMGGIASPGRSQFPSSPAWSPAPSNAVQQRRPNGEQAQPPRPPLTFRTDPTIKSCLDTLPLDSRDELRRMFGVS</sequence>
<reference evidence="2" key="1">
    <citation type="journal article" date="2022" name="G3 (Bethesda)">
        <title>High quality genome of the basidiomycete yeast Dioszegia hungarica PDD-24b-2 isolated from cloud water.</title>
        <authorList>
            <person name="Jarrige D."/>
            <person name="Haridas S."/>
            <person name="Bleykasten-Grosshans C."/>
            <person name="Joly M."/>
            <person name="Nadalig T."/>
            <person name="Sancelme M."/>
            <person name="Vuilleumier S."/>
            <person name="Grigoriev I.V."/>
            <person name="Amato P."/>
            <person name="Bringel F."/>
        </authorList>
    </citation>
    <scope>NUCLEOTIDE SEQUENCE</scope>
    <source>
        <strain evidence="2">PDD-24b-2</strain>
    </source>
</reference>
<feature type="compositionally biased region" description="Basic residues" evidence="1">
    <location>
        <begin position="25"/>
        <end position="39"/>
    </location>
</feature>
<proteinExistence type="predicted"/>
<protein>
    <submittedName>
        <fullName evidence="2">Uncharacterized protein</fullName>
    </submittedName>
</protein>
<feature type="compositionally biased region" description="Polar residues" evidence="1">
    <location>
        <begin position="54"/>
        <end position="67"/>
    </location>
</feature>
<dbReference type="AlphaFoldDB" id="A0AA38HES4"/>
<feature type="compositionally biased region" description="Basic and acidic residues" evidence="1">
    <location>
        <begin position="81"/>
        <end position="97"/>
    </location>
</feature>
<dbReference type="EMBL" id="JAKWFO010000002">
    <property type="protein sequence ID" value="KAI9639050.1"/>
    <property type="molecule type" value="Genomic_DNA"/>
</dbReference>
<evidence type="ECO:0000313" key="3">
    <source>
        <dbReference type="Proteomes" id="UP001164286"/>
    </source>
</evidence>
<accession>A0AA38HES4</accession>
<organism evidence="2 3">
    <name type="scientific">Dioszegia hungarica</name>
    <dbReference type="NCBI Taxonomy" id="4972"/>
    <lineage>
        <taxon>Eukaryota</taxon>
        <taxon>Fungi</taxon>
        <taxon>Dikarya</taxon>
        <taxon>Basidiomycota</taxon>
        <taxon>Agaricomycotina</taxon>
        <taxon>Tremellomycetes</taxon>
        <taxon>Tremellales</taxon>
        <taxon>Bulleribasidiaceae</taxon>
        <taxon>Dioszegia</taxon>
    </lineage>
</organism>
<dbReference type="GeneID" id="77731039"/>
<feature type="region of interest" description="Disordered" evidence="1">
    <location>
        <begin position="1"/>
        <end position="176"/>
    </location>
</feature>
<name>A0AA38HES4_9TREE</name>
<evidence type="ECO:0000256" key="1">
    <source>
        <dbReference type="SAM" id="MobiDB-lite"/>
    </source>
</evidence>
<comment type="caution">
    <text evidence="2">The sequence shown here is derived from an EMBL/GenBank/DDBJ whole genome shotgun (WGS) entry which is preliminary data.</text>
</comment>
<gene>
    <name evidence="2" type="ORF">MKK02DRAFT_42091</name>
</gene>
<keyword evidence="3" id="KW-1185">Reference proteome</keyword>
<feature type="compositionally biased region" description="Low complexity" evidence="1">
    <location>
        <begin position="133"/>
        <end position="143"/>
    </location>
</feature>
<dbReference type="Proteomes" id="UP001164286">
    <property type="component" value="Unassembled WGS sequence"/>
</dbReference>
<feature type="compositionally biased region" description="Gly residues" evidence="1">
    <location>
        <begin position="98"/>
        <end position="110"/>
    </location>
</feature>
<evidence type="ECO:0000313" key="2">
    <source>
        <dbReference type="EMBL" id="KAI9639050.1"/>
    </source>
</evidence>
<dbReference type="RefSeq" id="XP_052948827.1">
    <property type="nucleotide sequence ID" value="XM_053091834.1"/>
</dbReference>
<feature type="compositionally biased region" description="Low complexity" evidence="1">
    <location>
        <begin position="1"/>
        <end position="16"/>
    </location>
</feature>